<keyword evidence="1" id="KW-0472">Membrane</keyword>
<evidence type="ECO:0000256" key="1">
    <source>
        <dbReference type="SAM" id="Phobius"/>
    </source>
</evidence>
<reference evidence="2 3" key="1">
    <citation type="submission" date="2019-08" db="EMBL/GenBank/DDBJ databases">
        <title>Antarcticibacterium arcticum sp. nov., a bacterium isolated from marine sediment of the Canadian Beaufort Sea.</title>
        <authorList>
            <person name="Lee Y.M."/>
            <person name="Baek K."/>
            <person name="Lee D.-H."/>
            <person name="Shin S.C."/>
            <person name="Jin Y.K."/>
            <person name="Park Y."/>
        </authorList>
    </citation>
    <scope>NUCLEOTIDE SEQUENCE [LARGE SCALE GENOMIC DNA]</scope>
    <source>
        <strain evidence="2 3">PAMC 28998</strain>
    </source>
</reference>
<evidence type="ECO:0000313" key="3">
    <source>
        <dbReference type="Proteomes" id="UP000321954"/>
    </source>
</evidence>
<dbReference type="EMBL" id="CP042476">
    <property type="protein sequence ID" value="QED38465.1"/>
    <property type="molecule type" value="Genomic_DNA"/>
</dbReference>
<feature type="transmembrane region" description="Helical" evidence="1">
    <location>
        <begin position="85"/>
        <end position="103"/>
    </location>
</feature>
<accession>A0A5B8YL84</accession>
<feature type="transmembrane region" description="Helical" evidence="1">
    <location>
        <begin position="6"/>
        <end position="26"/>
    </location>
</feature>
<dbReference type="AlphaFoldDB" id="A0A5B8YL84"/>
<keyword evidence="1" id="KW-1133">Transmembrane helix</keyword>
<evidence type="ECO:0000313" key="2">
    <source>
        <dbReference type="EMBL" id="QED38465.1"/>
    </source>
</evidence>
<dbReference type="KEGG" id="anp:FK178_12410"/>
<keyword evidence="1" id="KW-0812">Transmembrane</keyword>
<proteinExistence type="predicted"/>
<name>A0A5B8YL84_9FLAO</name>
<dbReference type="Proteomes" id="UP000321954">
    <property type="component" value="Chromosome"/>
</dbReference>
<organism evidence="2 3">
    <name type="scientific">Antarcticibacterium arcticum</name>
    <dbReference type="NCBI Taxonomy" id="2585771"/>
    <lineage>
        <taxon>Bacteria</taxon>
        <taxon>Pseudomonadati</taxon>
        <taxon>Bacteroidota</taxon>
        <taxon>Flavobacteriia</taxon>
        <taxon>Flavobacteriales</taxon>
        <taxon>Flavobacteriaceae</taxon>
        <taxon>Antarcticibacterium</taxon>
    </lineage>
</organism>
<feature type="transmembrane region" description="Helical" evidence="1">
    <location>
        <begin position="47"/>
        <end position="79"/>
    </location>
</feature>
<dbReference type="RefSeq" id="WP_146835642.1">
    <property type="nucleotide sequence ID" value="NZ_CP042476.1"/>
</dbReference>
<keyword evidence="3" id="KW-1185">Reference proteome</keyword>
<sequence length="131" mass="14319">MEYFNPFITEILILLFIIITFLQSGLDKITDWKGNTGWLQGHFSKTFLAGQVPLMLGVILILEVLTGILAIIGIAQLLMNGATTIALYSCVLAAITLLMLLFGQRVAKDYAGAFTITGYFVVVILGVYILS</sequence>
<protein>
    <submittedName>
        <fullName evidence="2">DoxX family protein</fullName>
    </submittedName>
</protein>
<feature type="transmembrane region" description="Helical" evidence="1">
    <location>
        <begin position="110"/>
        <end position="130"/>
    </location>
</feature>
<gene>
    <name evidence="2" type="ORF">FK178_12410</name>
</gene>
<dbReference type="OrthoDB" id="957977at2"/>